<sequence>MDSEGHPQNGLIGKVLSASANHVVVDLYGREVSLNKRMVRVKAKFGSRAHSLMSMKAMHWDLDHLDDVGLFVLMDIALWMRDYDWCKDIHMRMTQM</sequence>
<gene>
    <name evidence="1" type="ORF">GRF59_05415</name>
</gene>
<dbReference type="AlphaFoldDB" id="A0A7X3IFQ2"/>
<comment type="caution">
    <text evidence="1">The sequence shown here is derived from an EMBL/GenBank/DDBJ whole genome shotgun (WGS) entry which is preliminary data.</text>
</comment>
<reference evidence="1 2" key="1">
    <citation type="submission" date="2019-12" db="EMBL/GenBank/DDBJ databases">
        <title>Paenibacillus sp. nov., an endophytic bacterium isolated from the stem of Dendrobium.</title>
        <authorList>
            <person name="Zhao R."/>
        </authorList>
    </citation>
    <scope>NUCLEOTIDE SEQUENCE [LARGE SCALE GENOMIC DNA]</scope>
    <source>
        <strain evidence="1 2">HJL G12</strain>
    </source>
</reference>
<dbReference type="RefSeq" id="WP_160496609.1">
    <property type="nucleotide sequence ID" value="NZ_WUBI01000001.1"/>
</dbReference>
<protein>
    <submittedName>
        <fullName evidence="1">Uncharacterized protein</fullName>
    </submittedName>
</protein>
<name>A0A7X3IFQ2_9BACL</name>
<proteinExistence type="predicted"/>
<keyword evidence="2" id="KW-1185">Reference proteome</keyword>
<dbReference type="Proteomes" id="UP000460318">
    <property type="component" value="Unassembled WGS sequence"/>
</dbReference>
<dbReference type="EMBL" id="WUBI01000001">
    <property type="protein sequence ID" value="MWV43062.1"/>
    <property type="molecule type" value="Genomic_DNA"/>
</dbReference>
<evidence type="ECO:0000313" key="2">
    <source>
        <dbReference type="Proteomes" id="UP000460318"/>
    </source>
</evidence>
<accession>A0A7X3IFQ2</accession>
<evidence type="ECO:0000313" key="1">
    <source>
        <dbReference type="EMBL" id="MWV43062.1"/>
    </source>
</evidence>
<organism evidence="1 2">
    <name type="scientific">Paenibacillus dendrobii</name>
    <dbReference type="NCBI Taxonomy" id="2691084"/>
    <lineage>
        <taxon>Bacteria</taxon>
        <taxon>Bacillati</taxon>
        <taxon>Bacillota</taxon>
        <taxon>Bacilli</taxon>
        <taxon>Bacillales</taxon>
        <taxon>Paenibacillaceae</taxon>
        <taxon>Paenibacillus</taxon>
    </lineage>
</organism>